<evidence type="ECO:0000256" key="3">
    <source>
        <dbReference type="ARBA" id="ARBA00022723"/>
    </source>
</evidence>
<comment type="function">
    <text evidence="10">Part of a membrane-bound complex that couples electron transfer with translocation of ions across the membrane.</text>
</comment>
<feature type="binding site" evidence="10">
    <location>
        <position position="139"/>
    </location>
    <ligand>
        <name>[4Fe-4S] cluster</name>
        <dbReference type="ChEBI" id="CHEBI:49883"/>
        <label>2</label>
    </ligand>
</feature>
<dbReference type="SUPFAM" id="SSF54862">
    <property type="entry name" value="4Fe-4S ferredoxins"/>
    <property type="match status" value="1"/>
</dbReference>
<gene>
    <name evidence="10" type="primary">rnfB</name>
    <name evidence="13" type="ordered locus">Dret_2474</name>
</gene>
<dbReference type="Gene3D" id="1.10.15.40">
    <property type="entry name" value="Electron transport complex subunit B, putative Fe-S cluster"/>
    <property type="match status" value="1"/>
</dbReference>
<dbReference type="eggNOG" id="COG2878">
    <property type="taxonomic scope" value="Bacteria"/>
</dbReference>
<dbReference type="HOGENOM" id="CLU_053470_0_0_7"/>
<feature type="binding site" evidence="10">
    <location>
        <position position="153"/>
    </location>
    <ligand>
        <name>[4Fe-4S] cluster</name>
        <dbReference type="ChEBI" id="CHEBI:49883"/>
        <label>3</label>
    </ligand>
</feature>
<dbReference type="PROSITE" id="PS51379">
    <property type="entry name" value="4FE4S_FER_2"/>
    <property type="match status" value="3"/>
</dbReference>
<comment type="similarity">
    <text evidence="10">Belongs to the 4Fe4S bacterial-type ferredoxin family. RnfB subfamily.</text>
</comment>
<dbReference type="AlphaFoldDB" id="C8X5Q9"/>
<feature type="domain" description="4Fe-4S" evidence="12">
    <location>
        <begin position="32"/>
        <end position="91"/>
    </location>
</feature>
<evidence type="ECO:0000256" key="4">
    <source>
        <dbReference type="ARBA" id="ARBA00022737"/>
    </source>
</evidence>
<comment type="caution">
    <text evidence="10">Lacks conserved residue(s) required for the propagation of feature annotation.</text>
</comment>
<name>C8X5Q9_DESRD</name>
<evidence type="ECO:0000256" key="6">
    <source>
        <dbReference type="ARBA" id="ARBA00022982"/>
    </source>
</evidence>
<dbReference type="STRING" id="485915.Dret_2474"/>
<comment type="cofactor">
    <cofactor evidence="10">
        <name>[4Fe-4S] cluster</name>
        <dbReference type="ChEBI" id="CHEBI:49883"/>
    </cofactor>
    <text evidence="10">Binds 3 [4Fe-4S] clusters.</text>
</comment>
<reference evidence="14" key="1">
    <citation type="submission" date="2009-09" db="EMBL/GenBank/DDBJ databases">
        <title>The complete chromosome of Desulfohalobium retbaense DSM 5692.</title>
        <authorList>
            <consortium name="US DOE Joint Genome Institute (JGI-PGF)"/>
            <person name="Lucas S."/>
            <person name="Copeland A."/>
            <person name="Lapidus A."/>
            <person name="Glavina del Rio T."/>
            <person name="Dalin E."/>
            <person name="Tice H."/>
            <person name="Bruce D."/>
            <person name="Goodwin L."/>
            <person name="Pitluck S."/>
            <person name="Kyrpides N."/>
            <person name="Mavromatis K."/>
            <person name="Ivanova N."/>
            <person name="Mikhailova N."/>
            <person name="Munk A.C."/>
            <person name="Brettin T."/>
            <person name="Detter J.C."/>
            <person name="Han C."/>
            <person name="Tapia R."/>
            <person name="Larimer F."/>
            <person name="Land M."/>
            <person name="Hauser L."/>
            <person name="Markowitz V."/>
            <person name="Cheng J.-F."/>
            <person name="Hugenholtz P."/>
            <person name="Woyke T."/>
            <person name="Wu D."/>
            <person name="Spring S."/>
            <person name="Klenk H.-P."/>
            <person name="Eisen J.A."/>
        </authorList>
    </citation>
    <scope>NUCLEOTIDE SEQUENCE [LARGE SCALE GENOMIC DNA]</scope>
    <source>
        <strain evidence="14">DSM 5692</strain>
    </source>
</reference>
<comment type="subunit">
    <text evidence="10">The complex is composed of six subunits: RnfA, RnfB, RnfC, RnfD, RnfE and RnfG.</text>
</comment>
<evidence type="ECO:0000256" key="10">
    <source>
        <dbReference type="HAMAP-Rule" id="MF_00463"/>
    </source>
</evidence>
<feature type="binding site" evidence="10">
    <location>
        <position position="173"/>
    </location>
    <ligand>
        <name>[4Fe-4S] cluster</name>
        <dbReference type="ChEBI" id="CHEBI:49883"/>
        <label>3</label>
    </ligand>
</feature>
<dbReference type="PANTHER" id="PTHR43560">
    <property type="entry name" value="ION-TRANSLOCATING OXIDOREDUCTASE COMPLEX SUBUNIT B"/>
    <property type="match status" value="1"/>
</dbReference>
<keyword evidence="1 10" id="KW-0813">Transport</keyword>
<reference evidence="13 14" key="2">
    <citation type="journal article" date="2010" name="Stand. Genomic Sci.">
        <title>Complete genome sequence of Desulfohalobium retbaense type strain (HR(100)).</title>
        <authorList>
            <person name="Spring S."/>
            <person name="Nolan M."/>
            <person name="Lapidus A."/>
            <person name="Glavina Del Rio T."/>
            <person name="Copeland A."/>
            <person name="Tice H."/>
            <person name="Cheng J.F."/>
            <person name="Lucas S."/>
            <person name="Land M."/>
            <person name="Chen F."/>
            <person name="Bruce D."/>
            <person name="Goodwin L."/>
            <person name="Pitluck S."/>
            <person name="Ivanova N."/>
            <person name="Mavromatis K."/>
            <person name="Mikhailova N."/>
            <person name="Pati A."/>
            <person name="Chen A."/>
            <person name="Palaniappan K."/>
            <person name="Hauser L."/>
            <person name="Chang Y.J."/>
            <person name="Jeffries C.D."/>
            <person name="Munk C."/>
            <person name="Kiss H."/>
            <person name="Chain P."/>
            <person name="Han C."/>
            <person name="Brettin T."/>
            <person name="Detter J.C."/>
            <person name="Schuler E."/>
            <person name="Goker M."/>
            <person name="Rohde M."/>
            <person name="Bristow J."/>
            <person name="Eisen J.A."/>
            <person name="Markowitz V."/>
            <person name="Hugenholtz P."/>
            <person name="Kyrpides N.C."/>
            <person name="Klenk H.P."/>
        </authorList>
    </citation>
    <scope>NUCLEOTIDE SEQUENCE [LARGE SCALE GENOMIC DNA]</scope>
    <source>
        <strain evidence="13 14">DSM 5692</strain>
    </source>
</reference>
<evidence type="ECO:0000256" key="8">
    <source>
        <dbReference type="ARBA" id="ARBA00023014"/>
    </source>
</evidence>
<dbReference type="GO" id="GO:0009055">
    <property type="term" value="F:electron transfer activity"/>
    <property type="evidence" value="ECO:0007669"/>
    <property type="project" value="InterPro"/>
</dbReference>
<keyword evidence="9 10" id="KW-0472">Membrane</keyword>
<dbReference type="InterPro" id="IPR007202">
    <property type="entry name" value="4Fe-4S_dom"/>
</dbReference>
<feature type="domain" description="4Fe-4S ferredoxin-type" evidence="11">
    <location>
        <begin position="134"/>
        <end position="163"/>
    </location>
</feature>
<dbReference type="PANTHER" id="PTHR43560:SF1">
    <property type="entry name" value="ION-TRANSLOCATING OXIDOREDUCTASE COMPLEX SUBUNIT B"/>
    <property type="match status" value="1"/>
</dbReference>
<dbReference type="eggNOG" id="COG1141">
    <property type="taxonomic scope" value="Bacteria"/>
</dbReference>
<feature type="region of interest" description="Hydrophobic" evidence="10">
    <location>
        <begin position="1"/>
        <end position="26"/>
    </location>
</feature>
<keyword evidence="2 10" id="KW-0004">4Fe-4S</keyword>
<dbReference type="GO" id="GO:0005886">
    <property type="term" value="C:plasma membrane"/>
    <property type="evidence" value="ECO:0007669"/>
    <property type="project" value="UniProtKB-SubCell"/>
</dbReference>
<dbReference type="RefSeq" id="WP_015752890.1">
    <property type="nucleotide sequence ID" value="NC_013223.1"/>
</dbReference>
<evidence type="ECO:0000256" key="9">
    <source>
        <dbReference type="ARBA" id="ARBA00023136"/>
    </source>
</evidence>
<feature type="binding site" evidence="10">
    <location>
        <position position="49"/>
    </location>
    <ligand>
        <name>[4Fe-4S] cluster</name>
        <dbReference type="ChEBI" id="CHEBI:49883"/>
        <label>1</label>
    </ligand>
</feature>
<proteinExistence type="inferred from homology"/>
<evidence type="ECO:0000256" key="7">
    <source>
        <dbReference type="ARBA" id="ARBA00023004"/>
    </source>
</evidence>
<keyword evidence="5 10" id="KW-1278">Translocase</keyword>
<feature type="domain" description="4Fe-4S ferredoxin-type" evidence="11">
    <location>
        <begin position="206"/>
        <end position="238"/>
    </location>
</feature>
<evidence type="ECO:0000313" key="14">
    <source>
        <dbReference type="Proteomes" id="UP000001052"/>
    </source>
</evidence>
<feature type="binding site" evidence="10">
    <location>
        <position position="149"/>
    </location>
    <ligand>
        <name>[4Fe-4S] cluster</name>
        <dbReference type="ChEBI" id="CHEBI:49883"/>
        <label>2</label>
    </ligand>
</feature>
<dbReference type="KEGG" id="drt:Dret_2474"/>
<dbReference type="GO" id="GO:0046872">
    <property type="term" value="F:metal ion binding"/>
    <property type="evidence" value="ECO:0007669"/>
    <property type="project" value="UniProtKB-KW"/>
</dbReference>
<protein>
    <recommendedName>
        <fullName evidence="10">Ion-translocating oxidoreductase complex subunit B</fullName>
        <ecNumber evidence="10">7.-.-.-</ecNumber>
    </recommendedName>
    <alternativeName>
        <fullName evidence="10">Rnf electron transport complex subunit B</fullName>
    </alternativeName>
</protein>
<dbReference type="GO" id="GO:0022900">
    <property type="term" value="P:electron transport chain"/>
    <property type="evidence" value="ECO:0007669"/>
    <property type="project" value="UniProtKB-UniRule"/>
</dbReference>
<dbReference type="EC" id="7.-.-.-" evidence="10"/>
<keyword evidence="10" id="KW-0997">Cell inner membrane</keyword>
<evidence type="ECO:0000256" key="1">
    <source>
        <dbReference type="ARBA" id="ARBA00022448"/>
    </source>
</evidence>
<feature type="domain" description="4Fe-4S ferredoxin-type" evidence="11">
    <location>
        <begin position="164"/>
        <end position="193"/>
    </location>
</feature>
<feature type="binding site" evidence="10">
    <location>
        <position position="179"/>
    </location>
    <ligand>
        <name>[4Fe-4S] cluster</name>
        <dbReference type="ChEBI" id="CHEBI:49883"/>
        <label>3</label>
    </ligand>
</feature>
<dbReference type="NCBIfam" id="TIGR01944">
    <property type="entry name" value="rnfB"/>
    <property type="match status" value="1"/>
</dbReference>
<comment type="subcellular location">
    <subcellularLocation>
        <location evidence="10">Cell inner membrane</location>
    </subcellularLocation>
</comment>
<feature type="binding site" evidence="10">
    <location>
        <position position="176"/>
    </location>
    <ligand>
        <name>[4Fe-4S] cluster</name>
        <dbReference type="ChEBI" id="CHEBI:49883"/>
        <label>3</label>
    </ligand>
</feature>
<dbReference type="PROSITE" id="PS51656">
    <property type="entry name" value="4FE4S"/>
    <property type="match status" value="1"/>
</dbReference>
<dbReference type="Pfam" id="PF12838">
    <property type="entry name" value="Fer4_7"/>
    <property type="match status" value="1"/>
</dbReference>
<dbReference type="Pfam" id="PF04060">
    <property type="entry name" value="FeS"/>
    <property type="match status" value="1"/>
</dbReference>
<feature type="binding site" evidence="10">
    <location>
        <position position="183"/>
    </location>
    <ligand>
        <name>[4Fe-4S] cluster</name>
        <dbReference type="ChEBI" id="CHEBI:49883"/>
        <label>2</label>
    </ligand>
</feature>
<feature type="binding site" evidence="10">
    <location>
        <position position="143"/>
    </location>
    <ligand>
        <name>[4Fe-4S] cluster</name>
        <dbReference type="ChEBI" id="CHEBI:49883"/>
        <label>2</label>
    </ligand>
</feature>
<organism evidence="13 14">
    <name type="scientific">Desulfohalobium retbaense (strain ATCC 49708 / DSM 5692 / JCM 16813 / HR100)</name>
    <dbReference type="NCBI Taxonomy" id="485915"/>
    <lineage>
        <taxon>Bacteria</taxon>
        <taxon>Pseudomonadati</taxon>
        <taxon>Thermodesulfobacteriota</taxon>
        <taxon>Desulfovibrionia</taxon>
        <taxon>Desulfovibrionales</taxon>
        <taxon>Desulfohalobiaceae</taxon>
        <taxon>Desulfohalobium</taxon>
    </lineage>
</organism>
<dbReference type="InterPro" id="IPR017900">
    <property type="entry name" value="4Fe4S_Fe_S_CS"/>
</dbReference>
<accession>C8X5Q9</accession>
<evidence type="ECO:0000256" key="5">
    <source>
        <dbReference type="ARBA" id="ARBA00022967"/>
    </source>
</evidence>
<dbReference type="Proteomes" id="UP000001052">
    <property type="component" value="Chromosome"/>
</dbReference>
<feature type="binding site" evidence="10">
    <location>
        <position position="52"/>
    </location>
    <ligand>
        <name>[4Fe-4S] cluster</name>
        <dbReference type="ChEBI" id="CHEBI:49883"/>
        <label>1</label>
    </ligand>
</feature>
<evidence type="ECO:0000313" key="13">
    <source>
        <dbReference type="EMBL" id="ACV69756.1"/>
    </source>
</evidence>
<keyword evidence="6 10" id="KW-0249">Electron transport</keyword>
<dbReference type="InterPro" id="IPR050395">
    <property type="entry name" value="4Fe4S_Ferredoxin_RnfB"/>
</dbReference>
<keyword evidence="4 10" id="KW-0677">Repeat</keyword>
<dbReference type="HAMAP" id="MF_00463">
    <property type="entry name" value="RsxB_RnfB"/>
    <property type="match status" value="1"/>
</dbReference>
<keyword evidence="7 10" id="KW-0408">Iron</keyword>
<keyword evidence="3 10" id="KW-0479">Metal-binding</keyword>
<dbReference type="InterPro" id="IPR017896">
    <property type="entry name" value="4Fe4S_Fe-S-bd"/>
</dbReference>
<keyword evidence="10" id="KW-1003">Cell membrane</keyword>
<evidence type="ECO:0000256" key="2">
    <source>
        <dbReference type="ARBA" id="ARBA00022485"/>
    </source>
</evidence>
<dbReference type="OrthoDB" id="9789936at2"/>
<sequence length="269" mass="27969">MGEIVVAAATLAALGAGLGGLIACAAKIFYVPTDERVTAVEEALAGLNCGMCGYGSCYAYAEAIVHAGDAVDKCVPGGAASAHTIAQVMGYPEPEPGARRWTPQVHCRGGAHAAARQFHYGGVADCRAAALYHGGPKQCRYGCLGLGSCVRVCPVEAIDFDGSDLVWVDQAACIGCGRCVGICPTGVMRWIPADAEVMVACNSLHKGPVVQKQCRVGCIGCKKCEKASPDGGFRVSNFLSRIDYDTDGDRRRAAETCPTGCILSLAARY</sequence>
<dbReference type="InterPro" id="IPR010207">
    <property type="entry name" value="Elect_transpt_cplx_RnfB/RsxB"/>
</dbReference>
<keyword evidence="14" id="KW-1185">Reference proteome</keyword>
<dbReference type="GO" id="GO:0051539">
    <property type="term" value="F:4 iron, 4 sulfur cluster binding"/>
    <property type="evidence" value="ECO:0007669"/>
    <property type="project" value="UniProtKB-UniRule"/>
</dbReference>
<dbReference type="Gene3D" id="3.30.70.20">
    <property type="match status" value="1"/>
</dbReference>
<evidence type="ECO:0000259" key="12">
    <source>
        <dbReference type="PROSITE" id="PS51656"/>
    </source>
</evidence>
<dbReference type="PROSITE" id="PS00198">
    <property type="entry name" value="4FE4S_FER_1"/>
    <property type="match status" value="1"/>
</dbReference>
<keyword evidence="8 10" id="KW-0411">Iron-sulfur</keyword>
<feature type="binding site" evidence="10">
    <location>
        <position position="74"/>
    </location>
    <ligand>
        <name>[4Fe-4S] cluster</name>
        <dbReference type="ChEBI" id="CHEBI:49883"/>
        <label>1</label>
    </ligand>
</feature>
<feature type="binding site" evidence="10">
    <location>
        <position position="57"/>
    </location>
    <ligand>
        <name>[4Fe-4S] cluster</name>
        <dbReference type="ChEBI" id="CHEBI:49883"/>
        <label>1</label>
    </ligand>
</feature>
<evidence type="ECO:0000259" key="11">
    <source>
        <dbReference type="PROSITE" id="PS51379"/>
    </source>
</evidence>
<dbReference type="EMBL" id="CP001734">
    <property type="protein sequence ID" value="ACV69756.1"/>
    <property type="molecule type" value="Genomic_DNA"/>
</dbReference>